<gene>
    <name evidence="1" type="ORF">LCGC14_1924590</name>
</gene>
<accession>A0A0F9GD64</accession>
<dbReference type="AlphaFoldDB" id="A0A0F9GD64"/>
<proteinExistence type="predicted"/>
<protein>
    <submittedName>
        <fullName evidence="1">Uncharacterized protein</fullName>
    </submittedName>
</protein>
<organism evidence="1">
    <name type="scientific">marine sediment metagenome</name>
    <dbReference type="NCBI Taxonomy" id="412755"/>
    <lineage>
        <taxon>unclassified sequences</taxon>
        <taxon>metagenomes</taxon>
        <taxon>ecological metagenomes</taxon>
    </lineage>
</organism>
<reference evidence="1" key="1">
    <citation type="journal article" date="2015" name="Nature">
        <title>Complex archaea that bridge the gap between prokaryotes and eukaryotes.</title>
        <authorList>
            <person name="Spang A."/>
            <person name="Saw J.H."/>
            <person name="Jorgensen S.L."/>
            <person name="Zaremba-Niedzwiedzka K."/>
            <person name="Martijn J."/>
            <person name="Lind A.E."/>
            <person name="van Eijk R."/>
            <person name="Schleper C."/>
            <person name="Guy L."/>
            <person name="Ettema T.J."/>
        </authorList>
    </citation>
    <scope>NUCLEOTIDE SEQUENCE</scope>
</reference>
<evidence type="ECO:0000313" key="1">
    <source>
        <dbReference type="EMBL" id="KKL88446.1"/>
    </source>
</evidence>
<sequence length="42" mass="4086">ANAIAAIAGFIAALSQIGTDGIVDIIVGVSDTLAAAGKRMQT</sequence>
<name>A0A0F9GD64_9ZZZZ</name>
<comment type="caution">
    <text evidence="1">The sequence shown here is derived from an EMBL/GenBank/DDBJ whole genome shotgun (WGS) entry which is preliminary data.</text>
</comment>
<dbReference type="EMBL" id="LAZR01020561">
    <property type="protein sequence ID" value="KKL88446.1"/>
    <property type="molecule type" value="Genomic_DNA"/>
</dbReference>
<feature type="non-terminal residue" evidence="1">
    <location>
        <position position="1"/>
    </location>
</feature>